<dbReference type="Pfam" id="PF09608">
    <property type="entry name" value="Alph_Pro_TM"/>
    <property type="match status" value="1"/>
</dbReference>
<reference evidence="2 3" key="1">
    <citation type="journal article" date="2016" name="Nat. Commun.">
        <title>Thousands of microbial genomes shed light on interconnected biogeochemical processes in an aquifer system.</title>
        <authorList>
            <person name="Anantharaman K."/>
            <person name="Brown C.T."/>
            <person name="Hug L.A."/>
            <person name="Sharon I."/>
            <person name="Castelle C.J."/>
            <person name="Probst A.J."/>
            <person name="Thomas B.C."/>
            <person name="Singh A."/>
            <person name="Wilkins M.J."/>
            <person name="Karaoz U."/>
            <person name="Brodie E.L."/>
            <person name="Williams K.H."/>
            <person name="Hubbard S.S."/>
            <person name="Banfield J.F."/>
        </authorList>
    </citation>
    <scope>NUCLEOTIDE SEQUENCE [LARGE SCALE GENOMIC DNA]</scope>
</reference>
<evidence type="ECO:0000313" key="3">
    <source>
        <dbReference type="Proteomes" id="UP000176774"/>
    </source>
</evidence>
<comment type="caution">
    <text evidence="2">The sequence shown here is derived from an EMBL/GenBank/DDBJ whole genome shotgun (WGS) entry which is preliminary data.</text>
</comment>
<name>A0A1G2IDH2_9BACT</name>
<protein>
    <submittedName>
        <fullName evidence="2">Uncharacterized protein</fullName>
    </submittedName>
</protein>
<dbReference type="InterPro" id="IPR019088">
    <property type="entry name" value="CHP02186-rel_TM"/>
</dbReference>
<evidence type="ECO:0000256" key="1">
    <source>
        <dbReference type="SAM" id="Phobius"/>
    </source>
</evidence>
<evidence type="ECO:0000313" key="2">
    <source>
        <dbReference type="EMBL" id="OGZ72815.1"/>
    </source>
</evidence>
<keyword evidence="1" id="KW-0472">Membrane</keyword>
<organism evidence="2 3">
    <name type="scientific">Candidatus Staskawiczbacteria bacterium RIFCSPLOWO2_01_FULL_38_12b</name>
    <dbReference type="NCBI Taxonomy" id="1802214"/>
    <lineage>
        <taxon>Bacteria</taxon>
        <taxon>Candidatus Staskawicziibacteriota</taxon>
    </lineage>
</organism>
<dbReference type="Proteomes" id="UP000176774">
    <property type="component" value="Unassembled WGS sequence"/>
</dbReference>
<dbReference type="EMBL" id="MHPA01000021">
    <property type="protein sequence ID" value="OGZ72815.1"/>
    <property type="molecule type" value="Genomic_DNA"/>
</dbReference>
<feature type="transmembrane region" description="Helical" evidence="1">
    <location>
        <begin position="171"/>
        <end position="193"/>
    </location>
</feature>
<dbReference type="AlphaFoldDB" id="A0A1G2IDH2"/>
<keyword evidence="1" id="KW-1133">Transmembrane helix</keyword>
<gene>
    <name evidence="2" type="ORF">A2908_00345</name>
</gene>
<keyword evidence="1" id="KW-0812">Transmembrane</keyword>
<sequence length="288" mass="32362">MWITFSKNGVMKPLTSIRFFMAGLIVAYSLWWVSPIVFAQDFQGAQLDTQEISQDAKVDVKNTGLSAKVAPGELLPVSVKLSNFGGNKRVDVTINYEIINSNGDLIYAISETVAVETTASFTKNIQIPFGAPSGNYVAKTSILYNNQLVPATSQFSFVVERKIFGFFQSDFWMYGAITLILAIIMLITGRFLVKRQKVTRFAPIDYSHIPYDKRAFFELLSDTIMQMRSRVGDKALAIAMNIDGLVIDQKNGRILEINDNPSKIIAQLVLMYDQALNEKVSFSFRKKY</sequence>
<dbReference type="STRING" id="1802214.A2908_00345"/>
<accession>A0A1G2IDH2</accession>
<proteinExistence type="predicted"/>